<dbReference type="Pfam" id="PF00132">
    <property type="entry name" value="Hexapep"/>
    <property type="match status" value="1"/>
</dbReference>
<dbReference type="EMBL" id="CP003040">
    <property type="protein sequence ID" value="AEN97518.1"/>
    <property type="molecule type" value="Genomic_DNA"/>
</dbReference>
<dbReference type="GO" id="GO:0008374">
    <property type="term" value="F:O-acyltransferase activity"/>
    <property type="evidence" value="ECO:0007669"/>
    <property type="project" value="TreeGrafter"/>
</dbReference>
<dbReference type="PROSITE" id="PS00101">
    <property type="entry name" value="HEXAPEP_TRANSFERASES"/>
    <property type="match status" value="1"/>
</dbReference>
<evidence type="ECO:0000313" key="4">
    <source>
        <dbReference type="EMBL" id="AEN97518.1"/>
    </source>
</evidence>
<dbReference type="GeneID" id="93725224"/>
<evidence type="ECO:0000256" key="2">
    <source>
        <dbReference type="ARBA" id="ARBA00022679"/>
    </source>
</evidence>
<dbReference type="SUPFAM" id="SSF51161">
    <property type="entry name" value="Trimeric LpxA-like enzymes"/>
    <property type="match status" value="1"/>
</dbReference>
<dbReference type="BioCyc" id="RHOM585394:G1H02-2406-MONOMER"/>
<dbReference type="InterPro" id="IPR001451">
    <property type="entry name" value="Hexapep"/>
</dbReference>
<name>G2T473_ROSHA</name>
<dbReference type="Gene3D" id="2.160.10.10">
    <property type="entry name" value="Hexapeptide repeat proteins"/>
    <property type="match status" value="1"/>
</dbReference>
<evidence type="ECO:0000256" key="3">
    <source>
        <dbReference type="ARBA" id="ARBA00022737"/>
    </source>
</evidence>
<evidence type="ECO:0000256" key="1">
    <source>
        <dbReference type="ARBA" id="ARBA00007274"/>
    </source>
</evidence>
<dbReference type="Proteomes" id="UP000008178">
    <property type="component" value="Chromosome"/>
</dbReference>
<evidence type="ECO:0000313" key="5">
    <source>
        <dbReference type="Proteomes" id="UP000008178"/>
    </source>
</evidence>
<keyword evidence="2 4" id="KW-0808">Transferase</keyword>
<dbReference type="RefSeq" id="WP_014080529.1">
    <property type="nucleotide sequence ID" value="NC_015977.1"/>
</dbReference>
<dbReference type="KEGG" id="rho:RHOM_12050"/>
<proteinExistence type="inferred from homology"/>
<dbReference type="AlphaFoldDB" id="G2T473"/>
<dbReference type="InterPro" id="IPR051159">
    <property type="entry name" value="Hexapeptide_acetyltransf"/>
</dbReference>
<dbReference type="PANTHER" id="PTHR23416">
    <property type="entry name" value="SIALIC ACID SYNTHASE-RELATED"/>
    <property type="match status" value="1"/>
</dbReference>
<dbReference type="GO" id="GO:0005829">
    <property type="term" value="C:cytosol"/>
    <property type="evidence" value="ECO:0007669"/>
    <property type="project" value="TreeGrafter"/>
</dbReference>
<reference evidence="4 5" key="1">
    <citation type="journal article" date="2015" name="Genome Announc.">
        <title>Complete genome sequence of the human gut symbiont Roseburia hominis.</title>
        <authorList>
            <person name="Travis A.J."/>
            <person name="Kelly D."/>
            <person name="Flint H.J."/>
            <person name="Aminov R.I."/>
        </authorList>
    </citation>
    <scope>NUCLEOTIDE SEQUENCE [LARGE SCALE GENOMIC DNA]</scope>
    <source>
        <strain evidence="5">DSM 16839 / JCM 17582 / NCIMB 14029 / A2-183</strain>
    </source>
</reference>
<keyword evidence="5" id="KW-1185">Reference proteome</keyword>
<organism evidence="4 5">
    <name type="scientific">Roseburia hominis (strain DSM 16839 / JCM 17582 / NCIMB 14029 / A2-183)</name>
    <dbReference type="NCBI Taxonomy" id="585394"/>
    <lineage>
        <taxon>Bacteria</taxon>
        <taxon>Bacillati</taxon>
        <taxon>Bacillota</taxon>
        <taxon>Clostridia</taxon>
        <taxon>Lachnospirales</taxon>
        <taxon>Lachnospiraceae</taxon>
        <taxon>Roseburia</taxon>
    </lineage>
</organism>
<keyword evidence="3" id="KW-0677">Repeat</keyword>
<dbReference type="STRING" id="585394.RHOM_12050"/>
<accession>G2T473</accession>
<gene>
    <name evidence="4" type="ordered locus">RHOM_12050</name>
</gene>
<dbReference type="InterPro" id="IPR018357">
    <property type="entry name" value="Hexapep_transf_CS"/>
</dbReference>
<protein>
    <submittedName>
        <fullName evidence="4">Galactoside O-acetyltransferase</fullName>
    </submittedName>
</protein>
<dbReference type="InterPro" id="IPR011004">
    <property type="entry name" value="Trimer_LpxA-like_sf"/>
</dbReference>
<dbReference type="eggNOG" id="COG0110">
    <property type="taxonomic scope" value="Bacteria"/>
</dbReference>
<dbReference type="PANTHER" id="PTHR23416:SF23">
    <property type="entry name" value="ACETYLTRANSFERASE C18B11.09C-RELATED"/>
    <property type="match status" value="1"/>
</dbReference>
<dbReference type="HOGENOM" id="CLU_051638_7_5_9"/>
<sequence length="202" mass="21979">MNLRSIYKKYKRKKQLQTFAPYFSISPDTVLCDNFNLDLRAPQSGKTYLTIGDGGVIDSSFVFETETGTITVGDRVHIGGGTQLISRNQISIGNDVIIAWNCTIYDHNSHSTHSAGRSMDVTREHTNLKEGRPVLFDKDWSVVRDAPIIIGDKAWIGFGVTILKGVTIGEGAVIGAGSVVTHDIPPYTVAAGNPATVIRKTD</sequence>
<dbReference type="CDD" id="cd04647">
    <property type="entry name" value="LbH_MAT_like"/>
    <property type="match status" value="1"/>
</dbReference>
<comment type="similarity">
    <text evidence="1">Belongs to the transferase hexapeptide repeat family.</text>
</comment>